<reference evidence="2 3" key="1">
    <citation type="submission" date="2018-09" db="EMBL/GenBank/DDBJ databases">
        <title>Novel species of Cryobacterium.</title>
        <authorList>
            <person name="Liu Q."/>
            <person name="Xin Y.-H."/>
        </authorList>
    </citation>
    <scope>NUCLEOTIDE SEQUENCE [LARGE SCALE GENOMIC DNA]</scope>
    <source>
        <strain evidence="2 3">Hh39</strain>
    </source>
</reference>
<accession>A0A3A5MY53</accession>
<feature type="region of interest" description="Disordered" evidence="1">
    <location>
        <begin position="253"/>
        <end position="278"/>
    </location>
</feature>
<organism evidence="2 3">
    <name type="scientific">Cryobacterium melibiosiphilum</name>
    <dbReference type="NCBI Taxonomy" id="995039"/>
    <lineage>
        <taxon>Bacteria</taxon>
        <taxon>Bacillati</taxon>
        <taxon>Actinomycetota</taxon>
        <taxon>Actinomycetes</taxon>
        <taxon>Micrococcales</taxon>
        <taxon>Microbacteriaceae</taxon>
        <taxon>Cryobacterium</taxon>
    </lineage>
</organism>
<dbReference type="AlphaFoldDB" id="A0A3A5MY53"/>
<dbReference type="EMBL" id="QZVS01000064">
    <property type="protein sequence ID" value="RJT90094.1"/>
    <property type="molecule type" value="Genomic_DNA"/>
</dbReference>
<keyword evidence="3" id="KW-1185">Reference proteome</keyword>
<evidence type="ECO:0000256" key="1">
    <source>
        <dbReference type="SAM" id="MobiDB-lite"/>
    </source>
</evidence>
<gene>
    <name evidence="2" type="ORF">D6T64_04645</name>
</gene>
<evidence type="ECO:0000313" key="3">
    <source>
        <dbReference type="Proteomes" id="UP000272015"/>
    </source>
</evidence>
<dbReference type="RefSeq" id="WP_119972375.1">
    <property type="nucleotide sequence ID" value="NZ_JBHSQA010000001.1"/>
</dbReference>
<name>A0A3A5MY53_9MICO</name>
<protein>
    <submittedName>
        <fullName evidence="2">Uncharacterized protein</fullName>
    </submittedName>
</protein>
<dbReference type="Proteomes" id="UP000272015">
    <property type="component" value="Unassembled WGS sequence"/>
</dbReference>
<proteinExistence type="predicted"/>
<comment type="caution">
    <text evidence="2">The sequence shown here is derived from an EMBL/GenBank/DDBJ whole genome shotgun (WGS) entry which is preliminary data.</text>
</comment>
<feature type="compositionally biased region" description="Low complexity" evidence="1">
    <location>
        <begin position="253"/>
        <end position="271"/>
    </location>
</feature>
<evidence type="ECO:0000313" key="2">
    <source>
        <dbReference type="EMBL" id="RJT90094.1"/>
    </source>
</evidence>
<sequence length="310" mass="29251">MDRLAVSSTPAALRLALIGASVAVAWTAVCLVVGAVSPSTAEADPLGLDTIPVAASVSEIVQPVIAPVEAAAVPAAAPIAAPVVAVAAPLVEPVAPVVAAAVAPAAPVIAPVAAFVTPAAQPLAAVVEPLTAVIDPIVAPVAAVTALAVPVVEPVLPHAAAVAALVLDPVTDGITPLVTAAVAVTAPTDTPASAGTSSLFTPDSGAEPAVRATIADATGLAGASVVAPSATQRAPVGLPTGPPTPSPIDPIVLTTTPTGASSHSASGSAPAVGDSPTGPRAAVLASSILSSFGVAALPSAPAFDLGSTPD</sequence>
<dbReference type="OrthoDB" id="5126526at2"/>